<organism evidence="1 2">
    <name type="scientific">Pleuronectes platessa</name>
    <name type="common">European plaice</name>
    <dbReference type="NCBI Taxonomy" id="8262"/>
    <lineage>
        <taxon>Eukaryota</taxon>
        <taxon>Metazoa</taxon>
        <taxon>Chordata</taxon>
        <taxon>Craniata</taxon>
        <taxon>Vertebrata</taxon>
        <taxon>Euteleostomi</taxon>
        <taxon>Actinopterygii</taxon>
        <taxon>Neopterygii</taxon>
        <taxon>Teleostei</taxon>
        <taxon>Neoteleostei</taxon>
        <taxon>Acanthomorphata</taxon>
        <taxon>Carangaria</taxon>
        <taxon>Pleuronectiformes</taxon>
        <taxon>Pleuronectoidei</taxon>
        <taxon>Pleuronectidae</taxon>
        <taxon>Pleuronectes</taxon>
    </lineage>
</organism>
<sequence length="190" mass="20812">MSKVSSWVIAIAASPTCAQRLLAELQSNTCSPSDSSQCNVSCVNHERSELQVMDPRAEPVVPIETSRWPSQQLRNRCREKEFRCETGSFRSRAPDAIVTVTGVTGSFRSGAPDDIVNVTGVTGSFRSGAPDAVGPDCDCDWCDWFLQIVTGVTGSFRSGAPDDVGPELLTLWSPDWDCDWCDWFLQVRSS</sequence>
<evidence type="ECO:0000313" key="1">
    <source>
        <dbReference type="EMBL" id="CAB1418346.1"/>
    </source>
</evidence>
<evidence type="ECO:0000313" key="2">
    <source>
        <dbReference type="Proteomes" id="UP001153269"/>
    </source>
</evidence>
<protein>
    <submittedName>
        <fullName evidence="1">Uncharacterized protein</fullName>
    </submittedName>
</protein>
<dbReference type="AlphaFoldDB" id="A0A9N7TTS7"/>
<gene>
    <name evidence="1" type="ORF">PLEPLA_LOCUS6170</name>
</gene>
<dbReference type="Proteomes" id="UP001153269">
    <property type="component" value="Unassembled WGS sequence"/>
</dbReference>
<comment type="caution">
    <text evidence="1">The sequence shown here is derived from an EMBL/GenBank/DDBJ whole genome shotgun (WGS) entry which is preliminary data.</text>
</comment>
<name>A0A9N7TTS7_PLEPL</name>
<keyword evidence="2" id="KW-1185">Reference proteome</keyword>
<proteinExistence type="predicted"/>
<reference evidence="1" key="1">
    <citation type="submission" date="2020-03" db="EMBL/GenBank/DDBJ databases">
        <authorList>
            <person name="Weist P."/>
        </authorList>
    </citation>
    <scope>NUCLEOTIDE SEQUENCE</scope>
</reference>
<accession>A0A9N7TTS7</accession>
<dbReference type="EMBL" id="CADEAL010000318">
    <property type="protein sequence ID" value="CAB1418346.1"/>
    <property type="molecule type" value="Genomic_DNA"/>
</dbReference>